<dbReference type="GO" id="GO:0000776">
    <property type="term" value="C:kinetochore"/>
    <property type="evidence" value="ECO:0007669"/>
    <property type="project" value="UniProtKB-KW"/>
</dbReference>
<dbReference type="GO" id="GO:0007052">
    <property type="term" value="P:mitotic spindle organization"/>
    <property type="evidence" value="ECO:0007669"/>
    <property type="project" value="TreeGrafter"/>
</dbReference>
<dbReference type="Pfam" id="PF05837">
    <property type="entry name" value="CENP-H"/>
    <property type="match status" value="1"/>
</dbReference>
<dbReference type="InterPro" id="IPR008426">
    <property type="entry name" value="CENP-H_C"/>
</dbReference>
<evidence type="ECO:0000256" key="4">
    <source>
        <dbReference type="ARBA" id="ARBA00022838"/>
    </source>
</evidence>
<gene>
    <name evidence="9" type="ORF">O9K51_00914</name>
</gene>
<dbReference type="PANTHER" id="PTHR48122">
    <property type="entry name" value="CENTROMERE PROTEIN H"/>
    <property type="match status" value="1"/>
</dbReference>
<dbReference type="GO" id="GO:0005634">
    <property type="term" value="C:nucleus"/>
    <property type="evidence" value="ECO:0007669"/>
    <property type="project" value="UniProtKB-SubCell"/>
</dbReference>
<organism evidence="9 10">
    <name type="scientific">Purpureocillium lavendulum</name>
    <dbReference type="NCBI Taxonomy" id="1247861"/>
    <lineage>
        <taxon>Eukaryota</taxon>
        <taxon>Fungi</taxon>
        <taxon>Dikarya</taxon>
        <taxon>Ascomycota</taxon>
        <taxon>Pezizomycotina</taxon>
        <taxon>Sordariomycetes</taxon>
        <taxon>Hypocreomycetidae</taxon>
        <taxon>Hypocreales</taxon>
        <taxon>Ophiocordycipitaceae</taxon>
        <taxon>Purpureocillium</taxon>
    </lineage>
</organism>
<dbReference type="InterPro" id="IPR040034">
    <property type="entry name" value="CENP-H"/>
</dbReference>
<feature type="domain" description="Centromere protein H C-terminal" evidence="8">
    <location>
        <begin position="27"/>
        <end position="229"/>
    </location>
</feature>
<sequence length="234" mass="25957">MAASNGDVPMADVDENEDHLPLSTDEERALQLYDTIQQLRLEIAIINSQFAHTSVEPESSDEITEQIRQDLLDARALFKLRQDAVDTVMMANPILKAVHNGTDATPVERDLVPYVERRDDAAIAVSKHASAMETLRGELTQVQAETALAVAKNVELTAELLDLADQVKRKQRGNLDDPRLQGDVQRLDEQVRASRRRWQVVKGVASGIVAGSGVDWARDSELRDVVLDPSEDEL</sequence>
<comment type="subcellular location">
    <subcellularLocation>
        <location evidence="2">Chromosome</location>
        <location evidence="2">Centromere</location>
        <location evidence="2">Kinetochore</location>
    </subcellularLocation>
    <subcellularLocation>
        <location evidence="1">Nucleus</location>
    </subcellularLocation>
</comment>
<evidence type="ECO:0000259" key="8">
    <source>
        <dbReference type="Pfam" id="PF05837"/>
    </source>
</evidence>
<comment type="similarity">
    <text evidence="7">Belongs to the CENP-H/MCM16 family.</text>
</comment>
<protein>
    <submittedName>
        <fullName evidence="9">Centromere protein Cenp-H</fullName>
    </submittedName>
</protein>
<accession>A0AB34G356</accession>
<dbReference type="GO" id="GO:0007059">
    <property type="term" value="P:chromosome segregation"/>
    <property type="evidence" value="ECO:0007669"/>
    <property type="project" value="TreeGrafter"/>
</dbReference>
<dbReference type="GO" id="GO:0051382">
    <property type="term" value="P:kinetochore assembly"/>
    <property type="evidence" value="ECO:0007669"/>
    <property type="project" value="InterPro"/>
</dbReference>
<dbReference type="GO" id="GO:0043515">
    <property type="term" value="F:kinetochore binding"/>
    <property type="evidence" value="ECO:0007669"/>
    <property type="project" value="TreeGrafter"/>
</dbReference>
<dbReference type="PANTHER" id="PTHR48122:SF1">
    <property type="entry name" value="CENTROMERE PROTEIN H"/>
    <property type="match status" value="1"/>
</dbReference>
<keyword evidence="5" id="KW-0539">Nucleus</keyword>
<keyword evidence="4" id="KW-0995">Kinetochore</keyword>
<dbReference type="Proteomes" id="UP001163105">
    <property type="component" value="Unassembled WGS sequence"/>
</dbReference>
<evidence type="ECO:0000256" key="3">
    <source>
        <dbReference type="ARBA" id="ARBA00022454"/>
    </source>
</evidence>
<evidence type="ECO:0000256" key="6">
    <source>
        <dbReference type="ARBA" id="ARBA00023328"/>
    </source>
</evidence>
<keyword evidence="10" id="KW-1185">Reference proteome</keyword>
<proteinExistence type="inferred from homology"/>
<dbReference type="EMBL" id="JAQHRD010000001">
    <property type="protein sequence ID" value="KAJ6446143.1"/>
    <property type="molecule type" value="Genomic_DNA"/>
</dbReference>
<evidence type="ECO:0000256" key="7">
    <source>
        <dbReference type="ARBA" id="ARBA00025735"/>
    </source>
</evidence>
<evidence type="ECO:0000256" key="1">
    <source>
        <dbReference type="ARBA" id="ARBA00004123"/>
    </source>
</evidence>
<evidence type="ECO:0000313" key="10">
    <source>
        <dbReference type="Proteomes" id="UP001163105"/>
    </source>
</evidence>
<reference evidence="9" key="1">
    <citation type="submission" date="2023-01" db="EMBL/GenBank/DDBJ databases">
        <title>The growth and conidiation of Purpureocillium lavendulum are regulated by nitrogen source and histone H3K14 acetylation.</title>
        <authorList>
            <person name="Tang P."/>
            <person name="Han J."/>
            <person name="Zhang C."/>
            <person name="Tang P."/>
            <person name="Qi F."/>
            <person name="Zhang K."/>
            <person name="Liang L."/>
        </authorList>
    </citation>
    <scope>NUCLEOTIDE SEQUENCE</scope>
    <source>
        <strain evidence="9">YMF1.00683</strain>
    </source>
</reference>
<keyword evidence="3" id="KW-0158">Chromosome</keyword>
<evidence type="ECO:0000313" key="9">
    <source>
        <dbReference type="EMBL" id="KAJ6446143.1"/>
    </source>
</evidence>
<dbReference type="AlphaFoldDB" id="A0AB34G356"/>
<name>A0AB34G356_9HYPO</name>
<comment type="caution">
    <text evidence="9">The sequence shown here is derived from an EMBL/GenBank/DDBJ whole genome shotgun (WGS) entry which is preliminary data.</text>
</comment>
<keyword evidence="6" id="KW-0137">Centromere</keyword>
<evidence type="ECO:0000256" key="5">
    <source>
        <dbReference type="ARBA" id="ARBA00023242"/>
    </source>
</evidence>
<evidence type="ECO:0000256" key="2">
    <source>
        <dbReference type="ARBA" id="ARBA00004629"/>
    </source>
</evidence>